<dbReference type="AlphaFoldDB" id="A0A0F6YL62"/>
<evidence type="ECO:0000313" key="10">
    <source>
        <dbReference type="EMBL" id="AKF09507.1"/>
    </source>
</evidence>
<dbReference type="STRING" id="927083.DB32_006656"/>
<proteinExistence type="predicted"/>
<dbReference type="PANTHER" id="PTHR33908">
    <property type="entry name" value="MANNOSYLTRANSFERASE YKCB-RELATED"/>
    <property type="match status" value="1"/>
</dbReference>
<evidence type="ECO:0000256" key="3">
    <source>
        <dbReference type="ARBA" id="ARBA00022676"/>
    </source>
</evidence>
<dbReference type="InterPro" id="IPR050297">
    <property type="entry name" value="LipidA_mod_glycosyltrf_83"/>
</dbReference>
<gene>
    <name evidence="10" type="ORF">DB32_006656</name>
</gene>
<keyword evidence="2" id="KW-1003">Cell membrane</keyword>
<dbReference type="EMBL" id="CP011125">
    <property type="protein sequence ID" value="AKF09507.1"/>
    <property type="molecule type" value="Genomic_DNA"/>
</dbReference>
<keyword evidence="7 8" id="KW-0472">Membrane</keyword>
<feature type="transmembrane region" description="Helical" evidence="8">
    <location>
        <begin position="373"/>
        <end position="392"/>
    </location>
</feature>
<sequence>MITGRPFGWRDHLVGLVLTVSYCALLLATSRDLGMARDEGFYVDAAERYAQWFELLAEDRDAALEQASIDRFWENNHEHPSLPKSLFALSWLAHRTWDLFPEDSMAFRFPGMLMSALVLWLIWAFGARAYGRAVGAFAAVAWALMPNVFYHSHLDCFDVPIVTMLTLVTYCYWRSLAEPRWAIVAGIAYGLALETKHNAWILPLVLMVHWLFFVMPGELAARRAGKGKVTTLVPWWLLAFAVLGPPIFVGLWPWMWHDTAARFSEYASFHLHHVHYNTAFLGRTYFGPPGPIVFPFVMTLMTMSVVVVILAIAGVALRARALVPPWLVKRVWPHGRVEGDRQCTDVLVFGSMLAPMVVIAMPWTPIFGGTKHFIAGWVFMAIFAGLAFVRVARAVREWAGDHAPKLKDATPALTAAVLLAPSAVDTVHSHPFGLSFYGAAAGGVPGAADLGMMRQFWGFTTGSLVPWLNEHVPERGSVWICDTLPSAWRMLQRDGRLRDDIRASWDLTGADYAIVHHEDHFVEVDYQIWMAFGRVDPVYVLTYDGVPIISVYENPRRAR</sequence>
<keyword evidence="3" id="KW-0328">Glycosyltransferase</keyword>
<evidence type="ECO:0000256" key="4">
    <source>
        <dbReference type="ARBA" id="ARBA00022679"/>
    </source>
</evidence>
<dbReference type="KEGG" id="samy:DB32_006656"/>
<evidence type="ECO:0000256" key="8">
    <source>
        <dbReference type="SAM" id="Phobius"/>
    </source>
</evidence>
<dbReference type="GO" id="GO:0009103">
    <property type="term" value="P:lipopolysaccharide biosynthetic process"/>
    <property type="evidence" value="ECO:0007669"/>
    <property type="project" value="UniProtKB-ARBA"/>
</dbReference>
<feature type="transmembrane region" description="Helical" evidence="8">
    <location>
        <begin position="292"/>
        <end position="317"/>
    </location>
</feature>
<feature type="transmembrane region" description="Helical" evidence="8">
    <location>
        <begin position="129"/>
        <end position="150"/>
    </location>
</feature>
<evidence type="ECO:0000256" key="7">
    <source>
        <dbReference type="ARBA" id="ARBA00023136"/>
    </source>
</evidence>
<evidence type="ECO:0000259" key="9">
    <source>
        <dbReference type="Pfam" id="PF13231"/>
    </source>
</evidence>
<evidence type="ECO:0000313" key="11">
    <source>
        <dbReference type="Proteomes" id="UP000034883"/>
    </source>
</evidence>
<evidence type="ECO:0000256" key="6">
    <source>
        <dbReference type="ARBA" id="ARBA00022989"/>
    </source>
</evidence>
<name>A0A0F6YL62_9BACT</name>
<feature type="transmembrane region" description="Helical" evidence="8">
    <location>
        <begin position="200"/>
        <end position="221"/>
    </location>
</feature>
<feature type="transmembrane region" description="Helical" evidence="8">
    <location>
        <begin position="233"/>
        <end position="255"/>
    </location>
</feature>
<accession>A0A0F6YL62</accession>
<feature type="transmembrane region" description="Helical" evidence="8">
    <location>
        <begin position="105"/>
        <end position="123"/>
    </location>
</feature>
<dbReference type="Pfam" id="PF13231">
    <property type="entry name" value="PMT_2"/>
    <property type="match status" value="1"/>
</dbReference>
<keyword evidence="11" id="KW-1185">Reference proteome</keyword>
<dbReference type="Proteomes" id="UP000034883">
    <property type="component" value="Chromosome"/>
</dbReference>
<comment type="subcellular location">
    <subcellularLocation>
        <location evidence="1">Cell membrane</location>
        <topology evidence="1">Multi-pass membrane protein</topology>
    </subcellularLocation>
</comment>
<organism evidence="10 11">
    <name type="scientific">Sandaracinus amylolyticus</name>
    <dbReference type="NCBI Taxonomy" id="927083"/>
    <lineage>
        <taxon>Bacteria</taxon>
        <taxon>Pseudomonadati</taxon>
        <taxon>Myxococcota</taxon>
        <taxon>Polyangia</taxon>
        <taxon>Polyangiales</taxon>
        <taxon>Sandaracinaceae</taxon>
        <taxon>Sandaracinus</taxon>
    </lineage>
</organism>
<dbReference type="GO" id="GO:0016763">
    <property type="term" value="F:pentosyltransferase activity"/>
    <property type="evidence" value="ECO:0007669"/>
    <property type="project" value="TreeGrafter"/>
</dbReference>
<keyword evidence="6 8" id="KW-1133">Transmembrane helix</keyword>
<dbReference type="GO" id="GO:0005886">
    <property type="term" value="C:plasma membrane"/>
    <property type="evidence" value="ECO:0007669"/>
    <property type="project" value="UniProtKB-SubCell"/>
</dbReference>
<keyword evidence="5 8" id="KW-0812">Transmembrane</keyword>
<evidence type="ECO:0000256" key="2">
    <source>
        <dbReference type="ARBA" id="ARBA00022475"/>
    </source>
</evidence>
<evidence type="ECO:0000256" key="1">
    <source>
        <dbReference type="ARBA" id="ARBA00004651"/>
    </source>
</evidence>
<dbReference type="RefSeq" id="WP_053236545.1">
    <property type="nucleotide sequence ID" value="NZ_CP011125.1"/>
</dbReference>
<protein>
    <recommendedName>
        <fullName evidence="9">Glycosyltransferase RgtA/B/C/D-like domain-containing protein</fullName>
    </recommendedName>
</protein>
<evidence type="ECO:0000256" key="5">
    <source>
        <dbReference type="ARBA" id="ARBA00022692"/>
    </source>
</evidence>
<feature type="transmembrane region" description="Helical" evidence="8">
    <location>
        <begin position="346"/>
        <end position="367"/>
    </location>
</feature>
<dbReference type="OrthoDB" id="244175at2"/>
<dbReference type="PANTHER" id="PTHR33908:SF11">
    <property type="entry name" value="MEMBRANE PROTEIN"/>
    <property type="match status" value="1"/>
</dbReference>
<dbReference type="InterPro" id="IPR038731">
    <property type="entry name" value="RgtA/B/C-like"/>
</dbReference>
<keyword evidence="4" id="KW-0808">Transferase</keyword>
<feature type="domain" description="Glycosyltransferase RgtA/B/C/D-like" evidence="9">
    <location>
        <begin position="89"/>
        <end position="214"/>
    </location>
</feature>
<feature type="transmembrane region" description="Helical" evidence="8">
    <location>
        <begin position="12"/>
        <end position="29"/>
    </location>
</feature>
<reference evidence="10 11" key="1">
    <citation type="submission" date="2015-03" db="EMBL/GenBank/DDBJ databases">
        <title>Genome assembly of Sandaracinus amylolyticus DSM 53668.</title>
        <authorList>
            <person name="Sharma G."/>
            <person name="Subramanian S."/>
        </authorList>
    </citation>
    <scope>NUCLEOTIDE SEQUENCE [LARGE SCALE GENOMIC DNA]</scope>
    <source>
        <strain evidence="10 11">DSM 53668</strain>
    </source>
</reference>